<organism evidence="6 7">
    <name type="scientific">Limosilactobacillus frumenti DSM 13145</name>
    <dbReference type="NCBI Taxonomy" id="1423746"/>
    <lineage>
        <taxon>Bacteria</taxon>
        <taxon>Bacillati</taxon>
        <taxon>Bacillota</taxon>
        <taxon>Bacilli</taxon>
        <taxon>Lactobacillales</taxon>
        <taxon>Lactobacillaceae</taxon>
        <taxon>Limosilactobacillus</taxon>
    </lineage>
</organism>
<evidence type="ECO:0000313" key="6">
    <source>
        <dbReference type="EMBL" id="KRL27222.1"/>
    </source>
</evidence>
<evidence type="ECO:0000256" key="3">
    <source>
        <dbReference type="ARBA" id="ARBA00022989"/>
    </source>
</evidence>
<protein>
    <submittedName>
        <fullName evidence="6">Murein hydrolase regulator LrgB</fullName>
    </submittedName>
</protein>
<comment type="subcellular location">
    <subcellularLocation>
        <location evidence="1">Membrane</location>
        <topology evidence="1">Multi-pass membrane protein</topology>
    </subcellularLocation>
</comment>
<evidence type="ECO:0000256" key="4">
    <source>
        <dbReference type="ARBA" id="ARBA00023136"/>
    </source>
</evidence>
<dbReference type="PANTHER" id="PTHR30249">
    <property type="entry name" value="PUTATIVE SEROTONIN TRANSPORTER"/>
    <property type="match status" value="1"/>
</dbReference>
<dbReference type="InterPro" id="IPR007300">
    <property type="entry name" value="CidB/LrgB"/>
</dbReference>
<gene>
    <name evidence="6" type="ORF">FD27_GL000975</name>
</gene>
<dbReference type="AlphaFoldDB" id="A0A0R1P4A9"/>
<feature type="transmembrane region" description="Helical" evidence="5">
    <location>
        <begin position="191"/>
        <end position="208"/>
    </location>
</feature>
<keyword evidence="7" id="KW-1185">Reference proteome</keyword>
<feature type="transmembrane region" description="Helical" evidence="5">
    <location>
        <begin position="159"/>
        <end position="179"/>
    </location>
</feature>
<evidence type="ECO:0000256" key="2">
    <source>
        <dbReference type="ARBA" id="ARBA00022692"/>
    </source>
</evidence>
<feature type="transmembrane region" description="Helical" evidence="5">
    <location>
        <begin position="78"/>
        <end position="97"/>
    </location>
</feature>
<evidence type="ECO:0000256" key="5">
    <source>
        <dbReference type="SAM" id="Phobius"/>
    </source>
</evidence>
<dbReference type="PANTHER" id="PTHR30249:SF0">
    <property type="entry name" value="PLASTIDAL GLYCOLATE_GLYCERATE TRANSLOCATOR 1, CHLOROPLASTIC"/>
    <property type="match status" value="1"/>
</dbReference>
<keyword evidence="6" id="KW-0378">Hydrolase</keyword>
<feature type="transmembrane region" description="Helical" evidence="5">
    <location>
        <begin position="6"/>
        <end position="29"/>
    </location>
</feature>
<name>A0A0R1P4A9_9LACO</name>
<sequence>MANTIVTNLALPFTGIFISLIVYLIGMWLTKISNGFFLFNPLLVGMILGIVILAIWAKCTGSTTAVVYKTYYLPGGNMIFWFLNPATMAFAIPLYRVNDVFKKYWFDIIVIMFVGGFVSLFLIQLVSKLFGLSAASTASMLPQAATTAVAMPIAAGVHGVPAVTAMACILNAVVIYALAEFLIKVLGLKKMSAVATGLALGSAGHTVGSVKALSLGEVQGAMAAVAVVIVSLAMDILVPVYAHLFM</sequence>
<dbReference type="PATRIC" id="fig|1423746.3.peg.989"/>
<feature type="transmembrane region" description="Helical" evidence="5">
    <location>
        <begin position="36"/>
        <end position="58"/>
    </location>
</feature>
<dbReference type="STRING" id="1423746.FD27_GL000975"/>
<dbReference type="EMBL" id="AZER01000016">
    <property type="protein sequence ID" value="KRL27222.1"/>
    <property type="molecule type" value="Genomic_DNA"/>
</dbReference>
<dbReference type="Pfam" id="PF04172">
    <property type="entry name" value="LrgB"/>
    <property type="match status" value="1"/>
</dbReference>
<dbReference type="OrthoDB" id="9811701at2"/>
<feature type="transmembrane region" description="Helical" evidence="5">
    <location>
        <begin position="104"/>
        <end position="126"/>
    </location>
</feature>
<keyword evidence="2 5" id="KW-0812">Transmembrane</keyword>
<dbReference type="GO" id="GO:0016020">
    <property type="term" value="C:membrane"/>
    <property type="evidence" value="ECO:0007669"/>
    <property type="project" value="UniProtKB-SubCell"/>
</dbReference>
<proteinExistence type="predicted"/>
<keyword evidence="4 5" id="KW-0472">Membrane</keyword>
<keyword evidence="3 5" id="KW-1133">Transmembrane helix</keyword>
<dbReference type="RefSeq" id="WP_057750984.1">
    <property type="nucleotide sequence ID" value="NZ_AZER01000016.1"/>
</dbReference>
<dbReference type="Proteomes" id="UP000051445">
    <property type="component" value="Unassembled WGS sequence"/>
</dbReference>
<reference evidence="6 7" key="1">
    <citation type="journal article" date="2015" name="Genome Announc.">
        <title>Expanding the biotechnology potential of lactobacilli through comparative genomics of 213 strains and associated genera.</title>
        <authorList>
            <person name="Sun Z."/>
            <person name="Harris H.M."/>
            <person name="McCann A."/>
            <person name="Guo C."/>
            <person name="Argimon S."/>
            <person name="Zhang W."/>
            <person name="Yang X."/>
            <person name="Jeffery I.B."/>
            <person name="Cooney J.C."/>
            <person name="Kagawa T.F."/>
            <person name="Liu W."/>
            <person name="Song Y."/>
            <person name="Salvetti E."/>
            <person name="Wrobel A."/>
            <person name="Rasinkangas P."/>
            <person name="Parkhill J."/>
            <person name="Rea M.C."/>
            <person name="O'Sullivan O."/>
            <person name="Ritari J."/>
            <person name="Douillard F.P."/>
            <person name="Paul Ross R."/>
            <person name="Yang R."/>
            <person name="Briner A.E."/>
            <person name="Felis G.E."/>
            <person name="de Vos W.M."/>
            <person name="Barrangou R."/>
            <person name="Klaenhammer T.R."/>
            <person name="Caufield P.W."/>
            <person name="Cui Y."/>
            <person name="Zhang H."/>
            <person name="O'Toole P.W."/>
        </authorList>
    </citation>
    <scope>NUCLEOTIDE SEQUENCE [LARGE SCALE GENOMIC DNA]</scope>
    <source>
        <strain evidence="6 7">DSM 13145</strain>
    </source>
</reference>
<evidence type="ECO:0000313" key="7">
    <source>
        <dbReference type="Proteomes" id="UP000051445"/>
    </source>
</evidence>
<dbReference type="GO" id="GO:0016787">
    <property type="term" value="F:hydrolase activity"/>
    <property type="evidence" value="ECO:0007669"/>
    <property type="project" value="UniProtKB-KW"/>
</dbReference>
<evidence type="ECO:0000256" key="1">
    <source>
        <dbReference type="ARBA" id="ARBA00004141"/>
    </source>
</evidence>
<feature type="transmembrane region" description="Helical" evidence="5">
    <location>
        <begin position="220"/>
        <end position="242"/>
    </location>
</feature>
<comment type="caution">
    <text evidence="6">The sequence shown here is derived from an EMBL/GenBank/DDBJ whole genome shotgun (WGS) entry which is preliminary data.</text>
</comment>
<accession>A0A0R1P4A9</accession>